<dbReference type="AlphaFoldDB" id="A0A0K2SPM4"/>
<sequence>MSKRLRITYRRSAIGHTEDQKKTIRSLGLGKLNSTVEQADTPTIRGMIAKVRHLVQVEEVDA</sequence>
<dbReference type="InterPro" id="IPR016082">
    <property type="entry name" value="Ribosomal_uL30_ferredoxin-like"/>
</dbReference>
<evidence type="ECO:0000256" key="5">
    <source>
        <dbReference type="HAMAP-Rule" id="MF_01371"/>
    </source>
</evidence>
<evidence type="ECO:0000313" key="9">
    <source>
        <dbReference type="Proteomes" id="UP000065807"/>
    </source>
</evidence>
<keyword evidence="4 5" id="KW-0687">Ribonucleoprotein</keyword>
<dbReference type="OrthoDB" id="9812790at2"/>
<dbReference type="PANTHER" id="PTHR15892:SF2">
    <property type="entry name" value="LARGE RIBOSOMAL SUBUNIT PROTEIN UL30M"/>
    <property type="match status" value="1"/>
</dbReference>
<evidence type="ECO:0000256" key="1">
    <source>
        <dbReference type="ARBA" id="ARBA00007594"/>
    </source>
</evidence>
<keyword evidence="9" id="KW-1185">Reference proteome</keyword>
<evidence type="ECO:0000256" key="3">
    <source>
        <dbReference type="ARBA" id="ARBA00022980"/>
    </source>
</evidence>
<dbReference type="RefSeq" id="WP_068140349.1">
    <property type="nucleotide sequence ID" value="NZ_AP014924.1"/>
</dbReference>
<reference evidence="9" key="1">
    <citation type="submission" date="2015-07" db="EMBL/GenBank/DDBJ databases">
        <title>Complete genome sequence and phylogenetic analysis of Limnochorda pilosa.</title>
        <authorList>
            <person name="Watanabe M."/>
            <person name="Kojima H."/>
            <person name="Fukui M."/>
        </authorList>
    </citation>
    <scope>NUCLEOTIDE SEQUENCE [LARGE SCALE GENOMIC DNA]</scope>
    <source>
        <strain evidence="9">HC45</strain>
    </source>
</reference>
<organism evidence="8 9">
    <name type="scientific">Limnochorda pilosa</name>
    <dbReference type="NCBI Taxonomy" id="1555112"/>
    <lineage>
        <taxon>Bacteria</taxon>
        <taxon>Bacillati</taxon>
        <taxon>Bacillota</taxon>
        <taxon>Limnochordia</taxon>
        <taxon>Limnochordales</taxon>
        <taxon>Limnochordaceae</taxon>
        <taxon>Limnochorda</taxon>
    </lineage>
</organism>
<dbReference type="InterPro" id="IPR005996">
    <property type="entry name" value="Ribosomal_uL30_bac-type"/>
</dbReference>
<evidence type="ECO:0000313" key="8">
    <source>
        <dbReference type="EMBL" id="BAS29070.1"/>
    </source>
</evidence>
<dbReference type="STRING" id="1555112.LIP_3253"/>
<dbReference type="InterPro" id="IPR036919">
    <property type="entry name" value="Ribo_uL30_ferredoxin-like_sf"/>
</dbReference>
<dbReference type="Gene3D" id="3.30.1390.20">
    <property type="entry name" value="Ribosomal protein L30, ferredoxin-like fold domain"/>
    <property type="match status" value="1"/>
</dbReference>
<protein>
    <recommendedName>
        <fullName evidence="5">Large ribosomal subunit protein uL30</fullName>
    </recommendedName>
</protein>
<dbReference type="NCBIfam" id="TIGR01308">
    <property type="entry name" value="rpmD_bact"/>
    <property type="match status" value="1"/>
</dbReference>
<dbReference type="InterPro" id="IPR018038">
    <property type="entry name" value="Ribosomal_uL30_CS"/>
</dbReference>
<dbReference type="Pfam" id="PF00327">
    <property type="entry name" value="Ribosomal_L30"/>
    <property type="match status" value="1"/>
</dbReference>
<dbReference type="GO" id="GO:0003735">
    <property type="term" value="F:structural constituent of ribosome"/>
    <property type="evidence" value="ECO:0007669"/>
    <property type="project" value="InterPro"/>
</dbReference>
<evidence type="ECO:0000256" key="2">
    <source>
        <dbReference type="ARBA" id="ARBA00011838"/>
    </source>
</evidence>
<dbReference type="SUPFAM" id="SSF55129">
    <property type="entry name" value="Ribosomal protein L30p/L7e"/>
    <property type="match status" value="1"/>
</dbReference>
<accession>A0A0K2SPM4</accession>
<name>A0A0K2SPM4_LIMPI</name>
<comment type="similarity">
    <text evidence="1 5 6">Belongs to the universal ribosomal protein uL30 family.</text>
</comment>
<dbReference type="FunFam" id="3.30.1390.20:FF:000001">
    <property type="entry name" value="50S ribosomal protein L30"/>
    <property type="match status" value="1"/>
</dbReference>
<dbReference type="GO" id="GO:0022625">
    <property type="term" value="C:cytosolic large ribosomal subunit"/>
    <property type="evidence" value="ECO:0007669"/>
    <property type="project" value="TreeGrafter"/>
</dbReference>
<proteinExistence type="inferred from homology"/>
<dbReference type="PATRIC" id="fig|1555112.3.peg.3292"/>
<dbReference type="PIRSF" id="PIRSF002211">
    <property type="entry name" value="Ribosomal_L30_bac-type"/>
    <property type="match status" value="1"/>
</dbReference>
<dbReference type="Proteomes" id="UP000065807">
    <property type="component" value="Chromosome"/>
</dbReference>
<dbReference type="GO" id="GO:0006412">
    <property type="term" value="P:translation"/>
    <property type="evidence" value="ECO:0007669"/>
    <property type="project" value="UniProtKB-UniRule"/>
</dbReference>
<dbReference type="PANTHER" id="PTHR15892">
    <property type="entry name" value="MITOCHONDRIAL RIBOSOMAL PROTEIN L30"/>
    <property type="match status" value="1"/>
</dbReference>
<evidence type="ECO:0000256" key="4">
    <source>
        <dbReference type="ARBA" id="ARBA00023274"/>
    </source>
</evidence>
<dbReference type="KEGG" id="lpil:LIP_3253"/>
<dbReference type="HAMAP" id="MF_01371_B">
    <property type="entry name" value="Ribosomal_uL30_B"/>
    <property type="match status" value="1"/>
</dbReference>
<dbReference type="EMBL" id="AP014924">
    <property type="protein sequence ID" value="BAS29070.1"/>
    <property type="molecule type" value="Genomic_DNA"/>
</dbReference>
<gene>
    <name evidence="5" type="primary">rpmD</name>
    <name evidence="8" type="ORF">LIP_3253</name>
</gene>
<feature type="domain" description="Large ribosomal subunit protein uL30-like ferredoxin-like fold" evidence="7">
    <location>
        <begin position="5"/>
        <end position="55"/>
    </location>
</feature>
<keyword evidence="3 5" id="KW-0689">Ribosomal protein</keyword>
<dbReference type="CDD" id="cd01658">
    <property type="entry name" value="Ribosomal_L30"/>
    <property type="match status" value="1"/>
</dbReference>
<evidence type="ECO:0000259" key="7">
    <source>
        <dbReference type="Pfam" id="PF00327"/>
    </source>
</evidence>
<evidence type="ECO:0000256" key="6">
    <source>
        <dbReference type="RuleBase" id="RU003734"/>
    </source>
</evidence>
<comment type="subunit">
    <text evidence="2 5">Part of the 50S ribosomal subunit.</text>
</comment>
<dbReference type="PROSITE" id="PS00634">
    <property type="entry name" value="RIBOSOMAL_L30"/>
    <property type="match status" value="1"/>
</dbReference>
<reference evidence="9" key="2">
    <citation type="journal article" date="2016" name="Int. J. Syst. Evol. Microbiol.">
        <title>Complete genome sequence and cell structure of Limnochorda pilosa, a Gram-negative spore-former within the phylum Firmicutes.</title>
        <authorList>
            <person name="Watanabe M."/>
            <person name="Kojima H."/>
            <person name="Fukui M."/>
        </authorList>
    </citation>
    <scope>NUCLEOTIDE SEQUENCE [LARGE SCALE GENOMIC DNA]</scope>
    <source>
        <strain evidence="9">HC45</strain>
    </source>
</reference>